<name>A0ABQ9X0D4_9EUKA</name>
<sequence>MRLSSKTLSVSPHHETAPSRKVTTLAISPPFIHLRRALTIIKLCVASFSLPEDTTTTKLSVANSRALRDSAVCLDNKRSVRSTSSATFSVSCIRWAELKRWEHRSARELSVSVDEWMENVAIHPNHKDLLGSTIVELDMSVQGSELQRWLKQVDHRKETSFVVPDIVRRNGLSTPNYLMSVTLIEQFPEGNSTASISTTPVSTARLIGIGAVSCFSADIVSPFVRIQRNCVVLTLSGRALPPHDHILSPENPPDLKDSSREGRDTVQLNWIFNGIDNRIGSIAMTRDSATNVIQMEYGTLTRSNDHCALYEQRAVFHSREIWRPNDFESEELIIELTNTTAGTGGEVLSEVARSMVVKGEAVYSGHNLLLSRRHCHIEFVTLTRRVILCTLCHLAASIIHNCPVFQADRNV</sequence>
<dbReference type="Proteomes" id="UP001281761">
    <property type="component" value="Unassembled WGS sequence"/>
</dbReference>
<gene>
    <name evidence="2" type="ORF">BLNAU_19864</name>
</gene>
<keyword evidence="3" id="KW-1185">Reference proteome</keyword>
<evidence type="ECO:0000256" key="1">
    <source>
        <dbReference type="SAM" id="MobiDB-lite"/>
    </source>
</evidence>
<proteinExistence type="predicted"/>
<dbReference type="EMBL" id="JARBJD010000268">
    <property type="protein sequence ID" value="KAK2945224.1"/>
    <property type="molecule type" value="Genomic_DNA"/>
</dbReference>
<protein>
    <submittedName>
        <fullName evidence="2">Uncharacterized protein</fullName>
    </submittedName>
</protein>
<organism evidence="2 3">
    <name type="scientific">Blattamonas nauphoetae</name>
    <dbReference type="NCBI Taxonomy" id="2049346"/>
    <lineage>
        <taxon>Eukaryota</taxon>
        <taxon>Metamonada</taxon>
        <taxon>Preaxostyla</taxon>
        <taxon>Oxymonadida</taxon>
        <taxon>Blattamonas</taxon>
    </lineage>
</organism>
<accession>A0ABQ9X0D4</accession>
<comment type="caution">
    <text evidence="2">The sequence shown here is derived from an EMBL/GenBank/DDBJ whole genome shotgun (WGS) entry which is preliminary data.</text>
</comment>
<feature type="region of interest" description="Disordered" evidence="1">
    <location>
        <begin position="242"/>
        <end position="261"/>
    </location>
</feature>
<reference evidence="2 3" key="1">
    <citation type="journal article" date="2022" name="bioRxiv">
        <title>Genomics of Preaxostyla Flagellates Illuminates Evolutionary Transitions and the Path Towards Mitochondrial Loss.</title>
        <authorList>
            <person name="Novak L.V.F."/>
            <person name="Treitli S.C."/>
            <person name="Pyrih J."/>
            <person name="Halakuc P."/>
            <person name="Pipaliya S.V."/>
            <person name="Vacek V."/>
            <person name="Brzon O."/>
            <person name="Soukal P."/>
            <person name="Eme L."/>
            <person name="Dacks J.B."/>
            <person name="Karnkowska A."/>
            <person name="Elias M."/>
            <person name="Hampl V."/>
        </authorList>
    </citation>
    <scope>NUCLEOTIDE SEQUENCE [LARGE SCALE GENOMIC DNA]</scope>
    <source>
        <strain evidence="2">NAU3</strain>
        <tissue evidence="2">Gut</tissue>
    </source>
</reference>
<evidence type="ECO:0000313" key="3">
    <source>
        <dbReference type="Proteomes" id="UP001281761"/>
    </source>
</evidence>
<evidence type="ECO:0000313" key="2">
    <source>
        <dbReference type="EMBL" id="KAK2945224.1"/>
    </source>
</evidence>